<dbReference type="RefSeq" id="WP_200067123.1">
    <property type="nucleotide sequence ID" value="NZ_JAEHFW010000003.1"/>
</dbReference>
<protein>
    <recommendedName>
        <fullName evidence="2">Lipocalin-like domain-containing protein</fullName>
    </recommendedName>
</protein>
<organism evidence="3 4">
    <name type="scientific">Mucilaginibacter segetis</name>
    <dbReference type="NCBI Taxonomy" id="2793071"/>
    <lineage>
        <taxon>Bacteria</taxon>
        <taxon>Pseudomonadati</taxon>
        <taxon>Bacteroidota</taxon>
        <taxon>Sphingobacteriia</taxon>
        <taxon>Sphingobacteriales</taxon>
        <taxon>Sphingobacteriaceae</taxon>
        <taxon>Mucilaginibacter</taxon>
    </lineage>
</organism>
<proteinExistence type="predicted"/>
<name>A0A934PWW2_9SPHI</name>
<accession>A0A934PWW2</accession>
<dbReference type="Pfam" id="PF13648">
    <property type="entry name" value="Lipocalin_4"/>
    <property type="match status" value="1"/>
</dbReference>
<evidence type="ECO:0000259" key="2">
    <source>
        <dbReference type="Pfam" id="PF13648"/>
    </source>
</evidence>
<sequence>MKKYIRSFLLFALLGVCMLTNSCKKDKQSTIQHLLTTGVWQLATLQVNHYKGDSKISTDTLNTACDTTQIFTFNDDNTCTYTNFDCLPQPTAHGTWQLSSTKLYLNSDIVCQDTTAAGSSTPFANAQIVNLGDFSLVLQTGDIENYYSSTQPRTITRYGFIRQKTVNN</sequence>
<feature type="signal peptide" evidence="1">
    <location>
        <begin position="1"/>
        <end position="24"/>
    </location>
</feature>
<evidence type="ECO:0000313" key="3">
    <source>
        <dbReference type="EMBL" id="MBK0380576.1"/>
    </source>
</evidence>
<feature type="chain" id="PRO_5037044249" description="Lipocalin-like domain-containing protein" evidence="1">
    <location>
        <begin position="25"/>
        <end position="168"/>
    </location>
</feature>
<comment type="caution">
    <text evidence="3">The sequence shown here is derived from an EMBL/GenBank/DDBJ whole genome shotgun (WGS) entry which is preliminary data.</text>
</comment>
<keyword evidence="4" id="KW-1185">Reference proteome</keyword>
<gene>
    <name evidence="3" type="ORF">I5M19_14720</name>
</gene>
<dbReference type="EMBL" id="JAEHFW010000003">
    <property type="protein sequence ID" value="MBK0380576.1"/>
    <property type="molecule type" value="Genomic_DNA"/>
</dbReference>
<reference evidence="3" key="1">
    <citation type="submission" date="2020-12" db="EMBL/GenBank/DDBJ databases">
        <title>Bacterial novel species Mucilaginibacter sp. SD-g isolated from soil.</title>
        <authorList>
            <person name="Jung H.-Y."/>
        </authorList>
    </citation>
    <scope>NUCLEOTIDE SEQUENCE</scope>
    <source>
        <strain evidence="3">SD-g</strain>
    </source>
</reference>
<evidence type="ECO:0000313" key="4">
    <source>
        <dbReference type="Proteomes" id="UP000613193"/>
    </source>
</evidence>
<dbReference type="AlphaFoldDB" id="A0A934PWW2"/>
<dbReference type="Proteomes" id="UP000613193">
    <property type="component" value="Unassembled WGS sequence"/>
</dbReference>
<dbReference type="InterPro" id="IPR024311">
    <property type="entry name" value="Lipocalin-like"/>
</dbReference>
<feature type="domain" description="Lipocalin-like" evidence="2">
    <location>
        <begin position="37"/>
        <end position="107"/>
    </location>
</feature>
<keyword evidence="1" id="KW-0732">Signal</keyword>
<evidence type="ECO:0000256" key="1">
    <source>
        <dbReference type="SAM" id="SignalP"/>
    </source>
</evidence>